<dbReference type="CDD" id="cd06173">
    <property type="entry name" value="MFS_MefA_like"/>
    <property type="match status" value="1"/>
</dbReference>
<dbReference type="AlphaFoldDB" id="A0A3D8GL65"/>
<evidence type="ECO:0000256" key="6">
    <source>
        <dbReference type="ARBA" id="ARBA00023136"/>
    </source>
</evidence>
<evidence type="ECO:0000256" key="5">
    <source>
        <dbReference type="ARBA" id="ARBA00022989"/>
    </source>
</evidence>
<evidence type="ECO:0000256" key="4">
    <source>
        <dbReference type="ARBA" id="ARBA00022692"/>
    </source>
</evidence>
<feature type="transmembrane region" description="Helical" evidence="7">
    <location>
        <begin position="286"/>
        <end position="306"/>
    </location>
</feature>
<keyword evidence="10" id="KW-1185">Reference proteome</keyword>
<dbReference type="PANTHER" id="PTHR43266:SF9">
    <property type="entry name" value="PERMEASE, MAJOR FACILITATOR SUPERFAMILY-RELATED"/>
    <property type="match status" value="1"/>
</dbReference>
<feature type="transmembrane region" description="Helical" evidence="7">
    <location>
        <begin position="355"/>
        <end position="378"/>
    </location>
</feature>
<dbReference type="SUPFAM" id="SSF103473">
    <property type="entry name" value="MFS general substrate transporter"/>
    <property type="match status" value="1"/>
</dbReference>
<keyword evidence="6 7" id="KW-0472">Membrane</keyword>
<feature type="transmembrane region" description="Helical" evidence="7">
    <location>
        <begin position="223"/>
        <end position="248"/>
    </location>
</feature>
<feature type="transmembrane region" description="Helical" evidence="7">
    <location>
        <begin position="318"/>
        <end position="343"/>
    </location>
</feature>
<dbReference type="InterPro" id="IPR011701">
    <property type="entry name" value="MFS"/>
</dbReference>
<protein>
    <submittedName>
        <fullName evidence="9">MFS transporter</fullName>
    </submittedName>
</protein>
<keyword evidence="3" id="KW-1003">Cell membrane</keyword>
<comment type="subcellular location">
    <subcellularLocation>
        <location evidence="1">Cell membrane</location>
        <topology evidence="1">Multi-pass membrane protein</topology>
    </subcellularLocation>
</comment>
<evidence type="ECO:0000313" key="10">
    <source>
        <dbReference type="Proteomes" id="UP000257144"/>
    </source>
</evidence>
<feature type="transmembrane region" description="Helical" evidence="7">
    <location>
        <begin position="169"/>
        <end position="191"/>
    </location>
</feature>
<dbReference type="PANTHER" id="PTHR43266">
    <property type="entry name" value="MACROLIDE-EFFLUX PROTEIN"/>
    <property type="match status" value="1"/>
</dbReference>
<accession>A0A3D8GL65</accession>
<evidence type="ECO:0000256" key="3">
    <source>
        <dbReference type="ARBA" id="ARBA00022475"/>
    </source>
</evidence>
<gene>
    <name evidence="9" type="ORF">DRW41_21300</name>
</gene>
<evidence type="ECO:0000256" key="1">
    <source>
        <dbReference type="ARBA" id="ARBA00004651"/>
    </source>
</evidence>
<feature type="domain" description="Major facilitator superfamily (MFS) profile" evidence="8">
    <location>
        <begin position="217"/>
        <end position="428"/>
    </location>
</feature>
<feature type="transmembrane region" description="Helical" evidence="7">
    <location>
        <begin position="143"/>
        <end position="163"/>
    </location>
</feature>
<dbReference type="Proteomes" id="UP000257144">
    <property type="component" value="Unassembled WGS sequence"/>
</dbReference>
<comment type="caution">
    <text evidence="9">The sequence shown here is derived from an EMBL/GenBank/DDBJ whole genome shotgun (WGS) entry which is preliminary data.</text>
</comment>
<feature type="transmembrane region" description="Helical" evidence="7">
    <location>
        <begin position="101"/>
        <end position="122"/>
    </location>
</feature>
<dbReference type="OrthoDB" id="9775268at2"/>
<dbReference type="EMBL" id="QNQT01000017">
    <property type="protein sequence ID" value="RDU34856.1"/>
    <property type="molecule type" value="Genomic_DNA"/>
</dbReference>
<organism evidence="9 10">
    <name type="scientific">Neobacillus piezotolerans</name>
    <dbReference type="NCBI Taxonomy" id="2259171"/>
    <lineage>
        <taxon>Bacteria</taxon>
        <taxon>Bacillati</taxon>
        <taxon>Bacillota</taxon>
        <taxon>Bacilli</taxon>
        <taxon>Bacillales</taxon>
        <taxon>Bacillaceae</taxon>
        <taxon>Neobacillus</taxon>
    </lineage>
</organism>
<feature type="transmembrane region" description="Helical" evidence="7">
    <location>
        <begin position="41"/>
        <end position="62"/>
    </location>
</feature>
<dbReference type="PROSITE" id="PS50850">
    <property type="entry name" value="MFS"/>
    <property type="match status" value="1"/>
</dbReference>
<dbReference type="RefSeq" id="WP_115454032.1">
    <property type="nucleotide sequence ID" value="NZ_QNQT01000017.1"/>
</dbReference>
<feature type="transmembrane region" description="Helical" evidence="7">
    <location>
        <begin position="9"/>
        <end position="35"/>
    </location>
</feature>
<evidence type="ECO:0000256" key="2">
    <source>
        <dbReference type="ARBA" id="ARBA00022448"/>
    </source>
</evidence>
<feature type="transmembrane region" description="Helical" evidence="7">
    <location>
        <begin position="74"/>
        <end position="95"/>
    </location>
</feature>
<keyword evidence="4 7" id="KW-0812">Transmembrane</keyword>
<proteinExistence type="predicted"/>
<dbReference type="InterPro" id="IPR020846">
    <property type="entry name" value="MFS_dom"/>
</dbReference>
<keyword evidence="5 7" id="KW-1133">Transmembrane helix</keyword>
<dbReference type="InterPro" id="IPR036259">
    <property type="entry name" value="MFS_trans_sf"/>
</dbReference>
<evidence type="ECO:0000313" key="9">
    <source>
        <dbReference type="EMBL" id="RDU34856.1"/>
    </source>
</evidence>
<dbReference type="GO" id="GO:0005886">
    <property type="term" value="C:plasma membrane"/>
    <property type="evidence" value="ECO:0007669"/>
    <property type="project" value="UniProtKB-SubCell"/>
</dbReference>
<feature type="transmembrane region" description="Helical" evidence="7">
    <location>
        <begin position="254"/>
        <end position="274"/>
    </location>
</feature>
<dbReference type="Pfam" id="PF07690">
    <property type="entry name" value="MFS_1"/>
    <property type="match status" value="1"/>
</dbReference>
<reference evidence="9 10" key="1">
    <citation type="submission" date="2018-07" db="EMBL/GenBank/DDBJ databases">
        <title>Bacillus sp. YLB-04 draft genome sequence.</title>
        <authorList>
            <person name="Yu L."/>
            <person name="Tang X."/>
        </authorList>
    </citation>
    <scope>NUCLEOTIDE SEQUENCE [LARGE SCALE GENOMIC DNA]</scope>
    <source>
        <strain evidence="9 10">YLB-04</strain>
    </source>
</reference>
<sequence length="428" mass="46694">MEHAVKRNLFLFVPAKIIAVLGSSIYSFAIGLYILSQTGSALNFSITLLMGSIPRIVLSPLAGTVADRFDRKKIIILTDFACAAWLGIVFALFTFVTKEIWLLYLATAVLTSLNTFYSTAVTSTIYNMVGPDHLQKAMSLNQTAVSLSNILGPVLGGALFGLFPVNSFMAINVAAFTISGIFSLFINYHLFAEKKEKRESNGFFHDLKEGFTYVKNESFIKNIVFFAIGLNFWFAAAPIALPYIVMVVRKMPSYQLGIIEGAFSVGTLLLAIILSVRPEIKRKDRAILGGVAGMSVTIILFGLPSLPAAAGISNSFIFIYMIILALIMSSLGMVINMPIFVLLQKKTPDELRGRVMSLLEAGAGGMMPIGLVLFGFLFEKVPSWLLMGVSGGCVLLLVAYHVYKRTFATHLEEEPKPEKKAVPAHSGT</sequence>
<dbReference type="GO" id="GO:0022857">
    <property type="term" value="F:transmembrane transporter activity"/>
    <property type="evidence" value="ECO:0007669"/>
    <property type="project" value="InterPro"/>
</dbReference>
<keyword evidence="2" id="KW-0813">Transport</keyword>
<feature type="transmembrane region" description="Helical" evidence="7">
    <location>
        <begin position="384"/>
        <end position="403"/>
    </location>
</feature>
<evidence type="ECO:0000256" key="7">
    <source>
        <dbReference type="SAM" id="Phobius"/>
    </source>
</evidence>
<evidence type="ECO:0000259" key="8">
    <source>
        <dbReference type="PROSITE" id="PS50850"/>
    </source>
</evidence>
<dbReference type="Gene3D" id="1.20.1250.20">
    <property type="entry name" value="MFS general substrate transporter like domains"/>
    <property type="match status" value="1"/>
</dbReference>
<name>A0A3D8GL65_9BACI</name>